<feature type="compositionally biased region" description="Polar residues" evidence="3">
    <location>
        <begin position="498"/>
        <end position="508"/>
    </location>
</feature>
<dbReference type="SUPFAM" id="SSF50729">
    <property type="entry name" value="PH domain-like"/>
    <property type="match status" value="1"/>
</dbReference>
<evidence type="ECO:0000259" key="5">
    <source>
        <dbReference type="Pfam" id="PF22972"/>
    </source>
</evidence>
<feature type="region of interest" description="Disordered" evidence="3">
    <location>
        <begin position="1"/>
        <end position="132"/>
    </location>
</feature>
<feature type="domain" description="Serine/threonine-protein phosphatase 4 regulatory subunit 3-like central" evidence="4">
    <location>
        <begin position="278"/>
        <end position="855"/>
    </location>
</feature>
<dbReference type="InterPro" id="IPR055236">
    <property type="entry name" value="EVH1_PP4R3"/>
</dbReference>
<protein>
    <submittedName>
        <fullName evidence="6">DUF625-domain-containing protein</fullName>
    </submittedName>
</protein>
<dbReference type="InterPro" id="IPR016024">
    <property type="entry name" value="ARM-type_fold"/>
</dbReference>
<organism evidence="6 7">
    <name type="scientific">Exidia glandulosa HHB12029</name>
    <dbReference type="NCBI Taxonomy" id="1314781"/>
    <lineage>
        <taxon>Eukaryota</taxon>
        <taxon>Fungi</taxon>
        <taxon>Dikarya</taxon>
        <taxon>Basidiomycota</taxon>
        <taxon>Agaricomycotina</taxon>
        <taxon>Agaricomycetes</taxon>
        <taxon>Auriculariales</taxon>
        <taxon>Exidiaceae</taxon>
        <taxon>Exidia</taxon>
    </lineage>
</organism>
<dbReference type="GO" id="GO:0006974">
    <property type="term" value="P:DNA damage response"/>
    <property type="evidence" value="ECO:0007669"/>
    <property type="project" value="TreeGrafter"/>
</dbReference>
<evidence type="ECO:0000256" key="2">
    <source>
        <dbReference type="ARBA" id="ARBA00023242"/>
    </source>
</evidence>
<dbReference type="PANTHER" id="PTHR23318:SF0">
    <property type="entry name" value="SERINE_THREONINE-PROTEIN PHOSPHATASE 4 REGULATORY SUBUNIT 3"/>
    <property type="match status" value="1"/>
</dbReference>
<dbReference type="AlphaFoldDB" id="A0A166BTZ7"/>
<dbReference type="PANTHER" id="PTHR23318">
    <property type="entry name" value="ATP SYNTHASE GAMMA-RELATED"/>
    <property type="match status" value="1"/>
</dbReference>
<dbReference type="SUPFAM" id="SSF48371">
    <property type="entry name" value="ARM repeat"/>
    <property type="match status" value="1"/>
</dbReference>
<feature type="compositionally biased region" description="Polar residues" evidence="3">
    <location>
        <begin position="893"/>
        <end position="910"/>
    </location>
</feature>
<evidence type="ECO:0000256" key="1">
    <source>
        <dbReference type="ARBA" id="ARBA00004123"/>
    </source>
</evidence>
<dbReference type="Pfam" id="PF22972">
    <property type="entry name" value="EVH1_PP4R3"/>
    <property type="match status" value="1"/>
</dbReference>
<feature type="compositionally biased region" description="Polar residues" evidence="3">
    <location>
        <begin position="923"/>
        <end position="932"/>
    </location>
</feature>
<reference evidence="6 7" key="1">
    <citation type="journal article" date="2016" name="Mol. Biol. Evol.">
        <title>Comparative Genomics of Early-Diverging Mushroom-Forming Fungi Provides Insights into the Origins of Lignocellulose Decay Capabilities.</title>
        <authorList>
            <person name="Nagy L.G."/>
            <person name="Riley R."/>
            <person name="Tritt A."/>
            <person name="Adam C."/>
            <person name="Daum C."/>
            <person name="Floudas D."/>
            <person name="Sun H."/>
            <person name="Yadav J.S."/>
            <person name="Pangilinan J."/>
            <person name="Larsson K.H."/>
            <person name="Matsuura K."/>
            <person name="Barry K."/>
            <person name="Labutti K."/>
            <person name="Kuo R."/>
            <person name="Ohm R.A."/>
            <person name="Bhattacharya S.S."/>
            <person name="Shirouzu T."/>
            <person name="Yoshinaga Y."/>
            <person name="Martin F.M."/>
            <person name="Grigoriev I.V."/>
            <person name="Hibbett D.S."/>
        </authorList>
    </citation>
    <scope>NUCLEOTIDE SEQUENCE [LARGE SCALE GENOMIC DNA]</scope>
    <source>
        <strain evidence="6 7">HHB12029</strain>
    </source>
</reference>
<feature type="compositionally biased region" description="Low complexity" evidence="3">
    <location>
        <begin position="954"/>
        <end position="976"/>
    </location>
</feature>
<feature type="region of interest" description="Disordered" evidence="3">
    <location>
        <begin position="887"/>
        <end position="1047"/>
    </location>
</feature>
<dbReference type="GO" id="GO:0072542">
    <property type="term" value="F:protein phosphatase activator activity"/>
    <property type="evidence" value="ECO:0007669"/>
    <property type="project" value="TreeGrafter"/>
</dbReference>
<sequence>MSLATATAHAQTTPPPRPSPPVSSPTSPRRPQPRPMSESPPRLSPGLMSKVARQLNGHASQPSEPKNTPGSPKQNGDLDDNDISTPSGSNAPDDLARDASSPDSRSLGDESLDSDHNMSSDPAGSEHSSETEEIDYIADLRRVKVYELVDLQWEDRGTAFCTGDFDDNAQEAKIVAKSEANPDQVLLQHTIRGHDVYQRQQETLIVWTETDGTDYALSFQDVEGCAEVWEFIGEVQRHLNGKGEGATSSPPIGPEPTTSTQIIQSGRLPQPSLGVIKEVEHAIKALARSSTAKGRVCEYIINKNYVKQMIDVFSQAEDLESIEDLHALCSCMQAILLLNDHMIYEYVMTDELFDGVCGILEYDPEFPTHKACYRDFLKDTSQFRPVIEFQDEAMQKKIHQTYRLQFLKDVVLSRAIDDTTFNVLNSCIIFNQIDIISHIQQDDVFLKALVGMFVDVRWWNTMGINGRVVNRFPSGSKNGSTASQWNSRSPTPADGSKPGQSSKPPTTDAQRRDVIFLVQQLCVMGKNVQLPARLALYRAIVEHGVLHALQWALAHGSEHEDRLLTSTAGEILTLLIEHDTAGTRSHVLRQITSKAEVEKDQAVGKEPTNAAGLRGTEPLLGEMIRVLTGSHEWALKSQMADALRIMLDSPTEAQGLLTALRALRPKDDPNHDQFLDNFYKGWVSDLFQPLLRDVPEFKDLTVPLLKFTKDQANLYLYLCDLLSAFILQHSFRSQIFLFTSKLHLRVASLLRAKDKHVRLAAVRFFRACMKIDNQKINMMFDEQEVFQPILEFTVREARRDNLLSSAAQELFDYIRRENRKDVIRGLVTRHQALIQKLVALPSTGERFRNLILKHEMNVEPPPPPDEGSTTQKRTLDAMRIAEMEEEDYFNSDDGPSTPLSKAQAQVSAANNMLKRKRLRGNTIGASSRSTPRGSPAPLVDYDEEEEPSPDDATPDAGPSTESRPSPSPSDDAASTSGQSTSAVEGAADTSVSLGPRPSVKRRRTDEEDEDDGLARLVSRKRQALSSDDEDDLVGGAGKPVAGVKREEGAKKLKLVLALKTAESSHKDEKMKDDGG</sequence>
<dbReference type="InParanoid" id="A0A166BTZ7"/>
<dbReference type="FunCoup" id="A0A166BTZ7">
    <property type="interactions" value="730"/>
</dbReference>
<dbReference type="InterPro" id="IPR011993">
    <property type="entry name" value="PH-like_dom_sf"/>
</dbReference>
<dbReference type="InterPro" id="IPR051137">
    <property type="entry name" value="PP4R3-like"/>
</dbReference>
<dbReference type="Gene3D" id="2.30.29.30">
    <property type="entry name" value="Pleckstrin-homology domain (PH domain)/Phosphotyrosine-binding domain (PTB)"/>
    <property type="match status" value="1"/>
</dbReference>
<evidence type="ECO:0000256" key="3">
    <source>
        <dbReference type="SAM" id="MobiDB-lite"/>
    </source>
</evidence>
<dbReference type="Proteomes" id="UP000077266">
    <property type="component" value="Unassembled WGS sequence"/>
</dbReference>
<dbReference type="GO" id="GO:0005654">
    <property type="term" value="C:nucleoplasm"/>
    <property type="evidence" value="ECO:0007669"/>
    <property type="project" value="TreeGrafter"/>
</dbReference>
<evidence type="ECO:0000259" key="4">
    <source>
        <dbReference type="Pfam" id="PF04802"/>
    </source>
</evidence>
<name>A0A166BTZ7_EXIGL</name>
<keyword evidence="2" id="KW-0539">Nucleus</keyword>
<feature type="region of interest" description="Disordered" evidence="3">
    <location>
        <begin position="240"/>
        <end position="261"/>
    </location>
</feature>
<dbReference type="Pfam" id="PF04802">
    <property type="entry name" value="PP4R3"/>
    <property type="match status" value="1"/>
</dbReference>
<dbReference type="EMBL" id="KV425882">
    <property type="protein sequence ID" value="KZW04010.1"/>
    <property type="molecule type" value="Genomic_DNA"/>
</dbReference>
<comment type="subcellular location">
    <subcellularLocation>
        <location evidence="1">Nucleus</location>
    </subcellularLocation>
</comment>
<accession>A0A166BTZ7</accession>
<evidence type="ECO:0000313" key="7">
    <source>
        <dbReference type="Proteomes" id="UP000077266"/>
    </source>
</evidence>
<evidence type="ECO:0000313" key="6">
    <source>
        <dbReference type="EMBL" id="KZW04010.1"/>
    </source>
</evidence>
<feature type="compositionally biased region" description="Acidic residues" evidence="3">
    <location>
        <begin position="940"/>
        <end position="953"/>
    </location>
</feature>
<feature type="region of interest" description="Disordered" evidence="3">
    <location>
        <begin position="473"/>
        <end position="509"/>
    </location>
</feature>
<keyword evidence="7" id="KW-1185">Reference proteome</keyword>
<feature type="compositionally biased region" description="Pro residues" evidence="3">
    <location>
        <begin position="13"/>
        <end position="34"/>
    </location>
</feature>
<feature type="compositionally biased region" description="Polar residues" evidence="3">
    <location>
        <begin position="57"/>
        <end position="74"/>
    </location>
</feature>
<dbReference type="OrthoDB" id="27483at2759"/>
<feature type="domain" description="PP4R3 EVH1-like" evidence="5">
    <location>
        <begin position="141"/>
        <end position="239"/>
    </location>
</feature>
<gene>
    <name evidence="6" type="ORF">EXIGLDRAFT_663411</name>
</gene>
<dbReference type="GO" id="GO:0030289">
    <property type="term" value="C:protein phosphatase 4 complex"/>
    <property type="evidence" value="ECO:0007669"/>
    <property type="project" value="TreeGrafter"/>
</dbReference>
<feature type="compositionally biased region" description="Low complexity" evidence="3">
    <location>
        <begin position="1"/>
        <end position="12"/>
    </location>
</feature>
<feature type="compositionally biased region" description="Polar residues" evidence="3">
    <location>
        <begin position="246"/>
        <end position="261"/>
    </location>
</feature>
<dbReference type="InterPro" id="IPR006887">
    <property type="entry name" value="P4R3-like_central_dom"/>
</dbReference>
<feature type="compositionally biased region" description="Polar residues" evidence="3">
    <location>
        <begin position="473"/>
        <end position="490"/>
    </location>
</feature>
<dbReference type="STRING" id="1314781.A0A166BTZ7"/>
<proteinExistence type="predicted"/>